<name>A0ABZ2L5Z2_9BACT</name>
<dbReference type="PANTHER" id="PTHR43976">
    <property type="entry name" value="SHORT CHAIN DEHYDROGENASE"/>
    <property type="match status" value="1"/>
</dbReference>
<dbReference type="InterPro" id="IPR002347">
    <property type="entry name" value="SDR_fam"/>
</dbReference>
<dbReference type="PROSITE" id="PS00061">
    <property type="entry name" value="ADH_SHORT"/>
    <property type="match status" value="1"/>
</dbReference>
<evidence type="ECO:0000313" key="2">
    <source>
        <dbReference type="EMBL" id="WXB04062.1"/>
    </source>
</evidence>
<proteinExistence type="inferred from homology"/>
<dbReference type="Gene3D" id="3.40.50.720">
    <property type="entry name" value="NAD(P)-binding Rossmann-like Domain"/>
    <property type="match status" value="1"/>
</dbReference>
<dbReference type="InterPro" id="IPR020904">
    <property type="entry name" value="Sc_DH/Rdtase_CS"/>
</dbReference>
<comment type="similarity">
    <text evidence="1">Belongs to the short-chain dehydrogenases/reductases (SDR) family.</text>
</comment>
<dbReference type="EMBL" id="CP089983">
    <property type="protein sequence ID" value="WXB04062.1"/>
    <property type="molecule type" value="Genomic_DNA"/>
</dbReference>
<dbReference type="PANTHER" id="PTHR43976:SF9">
    <property type="entry name" value="OXIDOREDUCTASE"/>
    <property type="match status" value="1"/>
</dbReference>
<dbReference type="RefSeq" id="WP_394833696.1">
    <property type="nucleotide sequence ID" value="NZ_CP089929.1"/>
</dbReference>
<dbReference type="SUPFAM" id="SSF51735">
    <property type="entry name" value="NAD(P)-binding Rossmann-fold domains"/>
    <property type="match status" value="1"/>
</dbReference>
<protein>
    <submittedName>
        <fullName evidence="2">SDR family NAD(P)-dependent oxidoreductase</fullName>
    </submittedName>
</protein>
<accession>A0ABZ2L5Z2</accession>
<dbReference type="InterPro" id="IPR036291">
    <property type="entry name" value="NAD(P)-bd_dom_sf"/>
</dbReference>
<organism evidence="2 3">
    <name type="scientific">Pendulispora rubella</name>
    <dbReference type="NCBI Taxonomy" id="2741070"/>
    <lineage>
        <taxon>Bacteria</taxon>
        <taxon>Pseudomonadati</taxon>
        <taxon>Myxococcota</taxon>
        <taxon>Myxococcia</taxon>
        <taxon>Myxococcales</taxon>
        <taxon>Sorangiineae</taxon>
        <taxon>Pendulisporaceae</taxon>
        <taxon>Pendulispora</taxon>
    </lineage>
</organism>
<gene>
    <name evidence="2" type="ORF">LVJ94_45045</name>
</gene>
<dbReference type="PRINTS" id="PR00080">
    <property type="entry name" value="SDRFAMILY"/>
</dbReference>
<evidence type="ECO:0000256" key="1">
    <source>
        <dbReference type="RuleBase" id="RU000363"/>
    </source>
</evidence>
<keyword evidence="3" id="KW-1185">Reference proteome</keyword>
<reference evidence="2" key="1">
    <citation type="submission" date="2021-12" db="EMBL/GenBank/DDBJ databases">
        <title>Discovery of the Pendulisporaceae a myxobacterial family with distinct sporulation behavior and unique specialized metabolism.</title>
        <authorList>
            <person name="Garcia R."/>
            <person name="Popoff A."/>
            <person name="Bader C.D."/>
            <person name="Loehr J."/>
            <person name="Walesch S."/>
            <person name="Walt C."/>
            <person name="Boldt J."/>
            <person name="Bunk B."/>
            <person name="Haeckl F.J.F.P.J."/>
            <person name="Gunesch A.P."/>
            <person name="Birkelbach J."/>
            <person name="Nuebel U."/>
            <person name="Pietschmann T."/>
            <person name="Bach T."/>
            <person name="Mueller R."/>
        </authorList>
    </citation>
    <scope>NUCLEOTIDE SEQUENCE</scope>
    <source>
        <strain evidence="2">MSr11367</strain>
    </source>
</reference>
<dbReference type="PRINTS" id="PR00081">
    <property type="entry name" value="GDHRDH"/>
</dbReference>
<sequence length="293" mass="31091">MSAPYVALITGASTGFGRLLVQTLARRGHIVFASMRGIADKNAGAAAELASLASRENLALQAIEMDVTDDPSVRKAIDHVMADAGRLDVVVNNAGATAFGLLESFSVEQARKAFELNFFGPLRVNRAALPILRARKSGLLVQVTSAGARYVLPFFGPYTAAKFAAEALAETYRYELASEGIDSVIVEPGGYGTSLAKNAIMADDTARVQSYTRGKELLAAAVRGMTAAASTDNPQEVADAIAALIETPHGKRPLRTVVGRLAKSLLEDLNSATDRIQAERLRALGMAEMLQLK</sequence>
<dbReference type="Pfam" id="PF00106">
    <property type="entry name" value="adh_short"/>
    <property type="match status" value="1"/>
</dbReference>
<dbReference type="InterPro" id="IPR051911">
    <property type="entry name" value="SDR_oxidoreductase"/>
</dbReference>
<evidence type="ECO:0000313" key="3">
    <source>
        <dbReference type="Proteomes" id="UP001374803"/>
    </source>
</evidence>
<dbReference type="Proteomes" id="UP001374803">
    <property type="component" value="Chromosome"/>
</dbReference>